<dbReference type="GO" id="GO:0016567">
    <property type="term" value="P:protein ubiquitination"/>
    <property type="evidence" value="ECO:0007669"/>
    <property type="project" value="TreeGrafter"/>
</dbReference>
<dbReference type="SUPFAM" id="SSF57850">
    <property type="entry name" value="RING/U-box"/>
    <property type="match status" value="2"/>
</dbReference>
<feature type="repeat" description="ANK" evidence="3">
    <location>
        <begin position="294"/>
        <end position="316"/>
    </location>
</feature>
<dbReference type="InterPro" id="IPR036770">
    <property type="entry name" value="Ankyrin_rpt-contain_sf"/>
</dbReference>
<dbReference type="PROSITE" id="PS50088">
    <property type="entry name" value="ANK_REPEAT"/>
    <property type="match status" value="2"/>
</dbReference>
<comment type="caution">
    <text evidence="7">The sequence shown here is derived from an EMBL/GenBank/DDBJ whole genome shotgun (WGS) entry which is preliminary data.</text>
</comment>
<keyword evidence="1 4" id="KW-0479">Metal-binding</keyword>
<dbReference type="AlphaFoldDB" id="A0A8S1GNE5"/>
<dbReference type="GO" id="GO:0008270">
    <property type="term" value="F:zinc ion binding"/>
    <property type="evidence" value="ECO:0007669"/>
    <property type="project" value="UniProtKB-KW"/>
</dbReference>
<evidence type="ECO:0000256" key="5">
    <source>
        <dbReference type="SAM" id="Coils"/>
    </source>
</evidence>
<feature type="domain" description="RING-type" evidence="6">
    <location>
        <begin position="596"/>
        <end position="630"/>
    </location>
</feature>
<evidence type="ECO:0000256" key="3">
    <source>
        <dbReference type="PROSITE-ProRule" id="PRU00023"/>
    </source>
</evidence>
<dbReference type="Proteomes" id="UP000835052">
    <property type="component" value="Unassembled WGS sequence"/>
</dbReference>
<dbReference type="PANTHER" id="PTHR24202">
    <property type="entry name" value="E3 UBIQUITIN-PROTEIN LIGASE MIB2"/>
    <property type="match status" value="1"/>
</dbReference>
<dbReference type="SMART" id="SM00248">
    <property type="entry name" value="ANK"/>
    <property type="match status" value="7"/>
</dbReference>
<dbReference type="CDD" id="cd16520">
    <property type="entry name" value="RING-HC_MIBs-like"/>
    <property type="match status" value="1"/>
</dbReference>
<dbReference type="PROSITE" id="PS50297">
    <property type="entry name" value="ANK_REP_REGION"/>
    <property type="match status" value="2"/>
</dbReference>
<evidence type="ECO:0000259" key="6">
    <source>
        <dbReference type="PROSITE" id="PS50089"/>
    </source>
</evidence>
<dbReference type="SUPFAM" id="SSF48403">
    <property type="entry name" value="Ankyrin repeat"/>
    <property type="match status" value="1"/>
</dbReference>
<dbReference type="PROSITE" id="PS50089">
    <property type="entry name" value="ZF_RING_2"/>
    <property type="match status" value="2"/>
</dbReference>
<feature type="repeat" description="ANK" evidence="3">
    <location>
        <begin position="412"/>
        <end position="433"/>
    </location>
</feature>
<keyword evidence="8" id="KW-1185">Reference proteome</keyword>
<keyword evidence="3" id="KW-0040">ANK repeat</keyword>
<evidence type="ECO:0000256" key="4">
    <source>
        <dbReference type="PROSITE-ProRule" id="PRU00175"/>
    </source>
</evidence>
<keyword evidence="2" id="KW-0862">Zinc</keyword>
<dbReference type="PANTHER" id="PTHR24202:SF4">
    <property type="entry name" value="E3 UBIQUITIN-PROTEIN LIGASE MIB2-RELATED"/>
    <property type="match status" value="1"/>
</dbReference>
<keyword evidence="1 4" id="KW-0863">Zinc-finger</keyword>
<accession>A0A8S1GNE5</accession>
<evidence type="ECO:0000256" key="2">
    <source>
        <dbReference type="ARBA" id="ARBA00022833"/>
    </source>
</evidence>
<dbReference type="OrthoDB" id="4034597at2759"/>
<evidence type="ECO:0000256" key="1">
    <source>
        <dbReference type="ARBA" id="ARBA00022771"/>
    </source>
</evidence>
<evidence type="ECO:0000313" key="7">
    <source>
        <dbReference type="EMBL" id="CAD6184494.1"/>
    </source>
</evidence>
<dbReference type="GO" id="GO:0005737">
    <property type="term" value="C:cytoplasm"/>
    <property type="evidence" value="ECO:0007669"/>
    <property type="project" value="TreeGrafter"/>
</dbReference>
<sequence length="749" mass="83330">MLLEGSRVIVAEVFAHYAQRRNLYSQLMWTKSHLVMLGHVGIISKIDTERLCATVIVYCFVRAPNSQKRHFLAHVKTDWPLDALDETSKVYFACGDAVVLTHRGAKATMAKVTSVEFNEAGNATYTVTTKPVENESPVVLKVNEFGVIGSTPTKPCVMLPIYVGKSYTQVMRDENSPPIHNFKNTLHGYTIESLMNVISNWSDNPASYAKLVETVRSNAEQVRGLVDGELPLFRAVADNNWLLVVVLIALGASRFAKDAQMRNVVHISAQRGLEKMLEGVLMLLPNEVNRKTREGDTPLHLAARNAHAACVDRLLNLQYCQPNIQVRCEAGPKLLLQNENGDTPLHEACALAESANKKATIGRLLSNTRATIHQPNNNELSPLQISIFKGHATTVEQLVQLRPTHRNTESRSGMTPLHFAASCANVNIVNVLITTDRSVLHYVVEKWTGQADKDMARLACLQALVHAGAPLNLVDSNGHTVIHVLVREIMKEKEPLPNTLIGVCLQLVRTNLNLDEIASRLRPRWQLASICFLASKGADMMIKDRRGETVVEMCKENTLRTILTQIANLKIRSCLPMVSMKCGDFDSSEVTMCTFMCQDSIADVRFMPCGHRVACSDCAQRTAFRRCPLCYHIVSSALDNDGREVLIGSKAGDERMEKSIISEQVVRKIAEQAAREAKIAVEREKQNELKMLRERLEQLEMETSCSICMDAKITMVFNCGHTACSECAAKLKLCHICRQNIASTQTIYS</sequence>
<keyword evidence="5" id="KW-0175">Coiled coil</keyword>
<dbReference type="InterPro" id="IPR013083">
    <property type="entry name" value="Znf_RING/FYVE/PHD"/>
</dbReference>
<name>A0A8S1GNE5_9PELO</name>
<organism evidence="7 8">
    <name type="scientific">Caenorhabditis auriculariae</name>
    <dbReference type="NCBI Taxonomy" id="2777116"/>
    <lineage>
        <taxon>Eukaryota</taxon>
        <taxon>Metazoa</taxon>
        <taxon>Ecdysozoa</taxon>
        <taxon>Nematoda</taxon>
        <taxon>Chromadorea</taxon>
        <taxon>Rhabditida</taxon>
        <taxon>Rhabditina</taxon>
        <taxon>Rhabditomorpha</taxon>
        <taxon>Rhabditoidea</taxon>
        <taxon>Rhabditidae</taxon>
        <taxon>Peloderinae</taxon>
        <taxon>Caenorhabditis</taxon>
    </lineage>
</organism>
<proteinExistence type="predicted"/>
<dbReference type="Pfam" id="PF13920">
    <property type="entry name" value="zf-C3HC4_3"/>
    <property type="match status" value="2"/>
</dbReference>
<dbReference type="Gene3D" id="1.25.40.20">
    <property type="entry name" value="Ankyrin repeat-containing domain"/>
    <property type="match status" value="2"/>
</dbReference>
<dbReference type="InterPro" id="IPR002110">
    <property type="entry name" value="Ankyrin_rpt"/>
</dbReference>
<gene>
    <name evidence="7" type="ORF">CAUJ_LOCUS413</name>
</gene>
<dbReference type="SMART" id="SM00184">
    <property type="entry name" value="RING"/>
    <property type="match status" value="2"/>
</dbReference>
<dbReference type="InterPro" id="IPR001841">
    <property type="entry name" value="Znf_RING"/>
</dbReference>
<evidence type="ECO:0000313" key="8">
    <source>
        <dbReference type="Proteomes" id="UP000835052"/>
    </source>
</evidence>
<feature type="domain" description="RING-type" evidence="6">
    <location>
        <begin position="705"/>
        <end position="738"/>
    </location>
</feature>
<reference evidence="7" key="1">
    <citation type="submission" date="2020-10" db="EMBL/GenBank/DDBJ databases">
        <authorList>
            <person name="Kikuchi T."/>
        </authorList>
    </citation>
    <scope>NUCLEOTIDE SEQUENCE</scope>
    <source>
        <strain evidence="7">NKZ352</strain>
    </source>
</reference>
<protein>
    <recommendedName>
        <fullName evidence="6">RING-type domain-containing protein</fullName>
    </recommendedName>
</protein>
<dbReference type="Pfam" id="PF12796">
    <property type="entry name" value="Ank_2"/>
    <property type="match status" value="2"/>
</dbReference>
<feature type="coiled-coil region" evidence="5">
    <location>
        <begin position="667"/>
        <end position="702"/>
    </location>
</feature>
<dbReference type="EMBL" id="CAJGYM010000001">
    <property type="protein sequence ID" value="CAD6184494.1"/>
    <property type="molecule type" value="Genomic_DNA"/>
</dbReference>
<dbReference type="Gene3D" id="3.30.40.10">
    <property type="entry name" value="Zinc/RING finger domain, C3HC4 (zinc finger)"/>
    <property type="match status" value="2"/>
</dbReference>